<organism evidence="2 3">
    <name type="scientific">Candidatus Saganbacteria bacterium</name>
    <dbReference type="NCBI Taxonomy" id="2575572"/>
    <lineage>
        <taxon>Bacteria</taxon>
        <taxon>Bacillati</taxon>
        <taxon>Saganbacteria</taxon>
    </lineage>
</organism>
<dbReference type="GO" id="GO:0008233">
    <property type="term" value="F:peptidase activity"/>
    <property type="evidence" value="ECO:0007669"/>
    <property type="project" value="UniProtKB-KW"/>
</dbReference>
<feature type="domain" description="DJ-1/PfpI" evidence="1">
    <location>
        <begin position="75"/>
        <end position="142"/>
    </location>
</feature>
<name>A0A833NRP5_UNCSA</name>
<sequence>MKKALFIIPQQMFRDEEYFEPKVILEKNGITVITASQQKGSAKGKFGKTANADISIKDVIVDDYSAILFIGGPGCYGAICAAPGILANANVLSGKKATMFADDGTLAKGGATYTGKEVEVDGNIITATGPAAANAWAEAIVKMLKNAKGD</sequence>
<comment type="caution">
    <text evidence="2">The sequence shown here is derived from an EMBL/GenBank/DDBJ whole genome shotgun (WGS) entry which is preliminary data.</text>
</comment>
<dbReference type="PANTHER" id="PTHR48094:SF12">
    <property type="entry name" value="PARKINSON DISEASE PROTEIN 7 HOMOLOG"/>
    <property type="match status" value="1"/>
</dbReference>
<keyword evidence="2" id="KW-0378">Hydrolase</keyword>
<dbReference type="InterPro" id="IPR029062">
    <property type="entry name" value="Class_I_gatase-like"/>
</dbReference>
<keyword evidence="2" id="KW-0645">Protease</keyword>
<evidence type="ECO:0000313" key="3">
    <source>
        <dbReference type="Proteomes" id="UP000488506"/>
    </source>
</evidence>
<dbReference type="Proteomes" id="UP000488506">
    <property type="component" value="Unassembled WGS sequence"/>
</dbReference>
<dbReference type="InterPro" id="IPR002818">
    <property type="entry name" value="DJ-1/PfpI"/>
</dbReference>
<protein>
    <submittedName>
        <fullName evidence="2">Protease I</fullName>
    </submittedName>
</protein>
<reference evidence="2 3" key="1">
    <citation type="submission" date="2019-12" db="EMBL/GenBank/DDBJ databases">
        <authorList>
            <person name="Wolfe R."/>
            <person name="Danczak R."/>
            <person name="Wilkins M."/>
        </authorList>
    </citation>
    <scope>NUCLEOTIDE SEQUENCE [LARGE SCALE GENOMIC DNA]</scope>
    <source>
        <strain evidence="2">X2_MaxBin.013</strain>
    </source>
</reference>
<proteinExistence type="predicted"/>
<gene>
    <name evidence="2" type="ORF">FD145_1171</name>
</gene>
<dbReference type="InterPro" id="IPR050325">
    <property type="entry name" value="Prot/Nucl_acid_deglycase"/>
</dbReference>
<dbReference type="Gene3D" id="3.40.50.880">
    <property type="match status" value="2"/>
</dbReference>
<dbReference type="SUPFAM" id="SSF52317">
    <property type="entry name" value="Class I glutamine amidotransferase-like"/>
    <property type="match status" value="1"/>
</dbReference>
<feature type="domain" description="DJ-1/PfpI" evidence="1">
    <location>
        <begin position="2"/>
        <end position="73"/>
    </location>
</feature>
<dbReference type="PANTHER" id="PTHR48094">
    <property type="entry name" value="PROTEIN/NUCLEIC ACID DEGLYCASE DJ-1-RELATED"/>
    <property type="match status" value="1"/>
</dbReference>
<dbReference type="Pfam" id="PF01965">
    <property type="entry name" value="DJ-1_PfpI"/>
    <property type="match status" value="2"/>
</dbReference>
<dbReference type="GO" id="GO:0006508">
    <property type="term" value="P:proteolysis"/>
    <property type="evidence" value="ECO:0007669"/>
    <property type="project" value="UniProtKB-KW"/>
</dbReference>
<evidence type="ECO:0000313" key="2">
    <source>
        <dbReference type="EMBL" id="KAF0133712.1"/>
    </source>
</evidence>
<evidence type="ECO:0000259" key="1">
    <source>
        <dbReference type="Pfam" id="PF01965"/>
    </source>
</evidence>
<accession>A0A833NRP5</accession>
<dbReference type="EMBL" id="WPAF01000020">
    <property type="protein sequence ID" value="KAF0133712.1"/>
    <property type="molecule type" value="Genomic_DNA"/>
</dbReference>
<dbReference type="AlphaFoldDB" id="A0A833NRP5"/>
<dbReference type="GO" id="GO:0005737">
    <property type="term" value="C:cytoplasm"/>
    <property type="evidence" value="ECO:0007669"/>
    <property type="project" value="TreeGrafter"/>
</dbReference>